<dbReference type="GO" id="GO:0016740">
    <property type="term" value="F:transferase activity"/>
    <property type="evidence" value="ECO:0007669"/>
    <property type="project" value="UniProtKB-KW"/>
</dbReference>
<reference evidence="1" key="1">
    <citation type="submission" date="2023-07" db="EMBL/GenBank/DDBJ databases">
        <title>Comparative genomics of wheat-associated soil bacteria to identify genetic determinants of phenazine resistance.</title>
        <authorList>
            <person name="Mouncey N."/>
        </authorList>
    </citation>
    <scope>NUCLEOTIDE SEQUENCE</scope>
    <source>
        <strain evidence="1">V4I22</strain>
    </source>
</reference>
<dbReference type="EMBL" id="JAUSZV010000005">
    <property type="protein sequence ID" value="MDQ0906249.1"/>
    <property type="molecule type" value="Genomic_DNA"/>
</dbReference>
<proteinExistence type="predicted"/>
<dbReference type="Gene3D" id="3.40.1080.10">
    <property type="entry name" value="Glutaconate Coenzyme A-transferase"/>
    <property type="match status" value="1"/>
</dbReference>
<name>A0AAW8F8Z3_9ACTN</name>
<dbReference type="Proteomes" id="UP001234216">
    <property type="component" value="Unassembled WGS sequence"/>
</dbReference>
<accession>A0AAW8F8Z3</accession>
<gene>
    <name evidence="1" type="ORF">QFZ22_002234</name>
</gene>
<evidence type="ECO:0000313" key="1">
    <source>
        <dbReference type="EMBL" id="MDQ0906249.1"/>
    </source>
</evidence>
<comment type="caution">
    <text evidence="1">The sequence shown here is derived from an EMBL/GenBank/DDBJ whole genome shotgun (WGS) entry which is preliminary data.</text>
</comment>
<protein>
    <submittedName>
        <fullName evidence="1">Acyl CoA:acetate/3-ketoacid CoA transferase alpha subunit</fullName>
    </submittedName>
</protein>
<sequence>MDEVVATAAGAVAEALYEQSTGSPSVVSDNRGAMDSGLAVLLAAGRIARVTGSCIGADKEFARSTWPVSRRSR</sequence>
<organism evidence="1 2">
    <name type="scientific">Streptomyces canus</name>
    <dbReference type="NCBI Taxonomy" id="58343"/>
    <lineage>
        <taxon>Bacteria</taxon>
        <taxon>Bacillati</taxon>
        <taxon>Actinomycetota</taxon>
        <taxon>Actinomycetes</taxon>
        <taxon>Kitasatosporales</taxon>
        <taxon>Streptomycetaceae</taxon>
        <taxon>Streptomyces</taxon>
        <taxon>Streptomyces aurantiacus group</taxon>
    </lineage>
</organism>
<dbReference type="AlphaFoldDB" id="A0AAW8F8Z3"/>
<evidence type="ECO:0000313" key="2">
    <source>
        <dbReference type="Proteomes" id="UP001234216"/>
    </source>
</evidence>
<keyword evidence="1" id="KW-0808">Transferase</keyword>